<dbReference type="GO" id="GO:0009055">
    <property type="term" value="F:electron transfer activity"/>
    <property type="evidence" value="ECO:0007669"/>
    <property type="project" value="InterPro"/>
</dbReference>
<evidence type="ECO:0000256" key="5">
    <source>
        <dbReference type="ARBA" id="ARBA00022982"/>
    </source>
</evidence>
<dbReference type="PANTHER" id="PTHR36118:SF1">
    <property type="entry name" value="ION-TRANSLOCATING OXIDOREDUCTASE COMPLEX SUBUNIT G"/>
    <property type="match status" value="1"/>
</dbReference>
<dbReference type="InterPro" id="IPR007329">
    <property type="entry name" value="FMN-bd"/>
</dbReference>
<keyword evidence="3" id="KW-0285">Flavoprotein</keyword>
<dbReference type="InterPro" id="IPR010209">
    <property type="entry name" value="Ion_transpt_RnfG/RsxG"/>
</dbReference>
<feature type="domain" description="FMN-binding" evidence="7">
    <location>
        <begin position="190"/>
        <end position="264"/>
    </location>
</feature>
<feature type="domain" description="FMN-binding" evidence="7">
    <location>
        <begin position="486"/>
        <end position="562"/>
    </location>
</feature>
<dbReference type="EMBL" id="QSHO01000009">
    <property type="protein sequence ID" value="RHC16425.1"/>
    <property type="molecule type" value="Genomic_DNA"/>
</dbReference>
<reference evidence="8 9" key="1">
    <citation type="submission" date="2018-08" db="EMBL/GenBank/DDBJ databases">
        <title>A genome reference for cultivated species of the human gut microbiota.</title>
        <authorList>
            <person name="Zou Y."/>
            <person name="Xue W."/>
            <person name="Luo G."/>
        </authorList>
    </citation>
    <scope>NUCLEOTIDE SEQUENCE [LARGE SCALE GENOMIC DNA]</scope>
    <source>
        <strain evidence="8 9">AM37-1AC</strain>
    </source>
</reference>
<dbReference type="Pfam" id="PF04205">
    <property type="entry name" value="FMN_bind"/>
    <property type="match status" value="4"/>
</dbReference>
<feature type="domain" description="FMN-binding" evidence="7">
    <location>
        <begin position="307"/>
        <end position="389"/>
    </location>
</feature>
<keyword evidence="2" id="KW-0597">Phosphoprotein</keyword>
<keyword evidence="1" id="KW-0813">Transport</keyword>
<dbReference type="GO" id="GO:0010181">
    <property type="term" value="F:FMN binding"/>
    <property type="evidence" value="ECO:0007669"/>
    <property type="project" value="InterPro"/>
</dbReference>
<evidence type="ECO:0000259" key="7">
    <source>
        <dbReference type="SMART" id="SM00900"/>
    </source>
</evidence>
<gene>
    <name evidence="8" type="ORF">DW856_11615</name>
</gene>
<sequence>METSMKNISGIVPVILAAVVGIGAVVSLSDYTAPVYGSESEDELTETETIIESAGMESVEETEVENTEAAVVLDGAFDLADGTYEGSANGFSGKIKVSVVIKNQTIRSINILSNSDDEAFFNRAKEGVTASIIAKQSTDVDTVSGATYSSRGIINAVKDALSSSDGEEQTVVAKGDFALNDGYYEGTGNGFAGPVKLFIEIKDKSIVGIYIVKTSDDAGFFNRTKEGVTASILEKQSTDVDTVSGATYSSRGIIEAVSNAMEAAKKAKKGETDTETEDDTEKPDTSKASSYYGVVVCNPDESGAFTAYNLHVKVMFQNGKIIAVSDVYGDGDSQNDTYITKAVSGSSKHPGIVTQIVNKNGIDGVDTVSGATCTSKAVLHAVDVVVKAAAKDGNYTFSGSQSGDDDTKNSEDTEKDSEDTENNSENTENNSEDTENRGENTESGGDTEKNDTENTENSGETTLIYKNGDYKVSVVCIPDEDEDFDEYKLTLTLVIENDQIKEIKDISGDGGKSNSFYIKAASKGVVSQILQKNSTEGIDTVSSATCSSKAIIEACQKALEQAKN</sequence>
<dbReference type="SMART" id="SM00900">
    <property type="entry name" value="FMN_bind"/>
    <property type="match status" value="4"/>
</dbReference>
<organism evidence="8 9">
    <name type="scientific">Roseburia intestinalis</name>
    <dbReference type="NCBI Taxonomy" id="166486"/>
    <lineage>
        <taxon>Bacteria</taxon>
        <taxon>Bacillati</taxon>
        <taxon>Bacillota</taxon>
        <taxon>Clostridia</taxon>
        <taxon>Lachnospirales</taxon>
        <taxon>Lachnospiraceae</taxon>
        <taxon>Roseburia</taxon>
    </lineage>
</organism>
<evidence type="ECO:0000256" key="6">
    <source>
        <dbReference type="SAM" id="MobiDB-lite"/>
    </source>
</evidence>
<dbReference type="Proteomes" id="UP000283513">
    <property type="component" value="Unassembled WGS sequence"/>
</dbReference>
<dbReference type="Gene3D" id="3.90.1010.20">
    <property type="match status" value="4"/>
</dbReference>
<feature type="compositionally biased region" description="Basic and acidic residues" evidence="6">
    <location>
        <begin position="434"/>
        <end position="452"/>
    </location>
</feature>
<evidence type="ECO:0000256" key="2">
    <source>
        <dbReference type="ARBA" id="ARBA00022553"/>
    </source>
</evidence>
<protein>
    <submittedName>
        <fullName evidence="8">FMN-binding protein</fullName>
    </submittedName>
</protein>
<evidence type="ECO:0000256" key="3">
    <source>
        <dbReference type="ARBA" id="ARBA00022630"/>
    </source>
</evidence>
<keyword evidence="5" id="KW-0249">Electron transport</keyword>
<feature type="region of interest" description="Disordered" evidence="6">
    <location>
        <begin position="265"/>
        <end position="287"/>
    </location>
</feature>
<evidence type="ECO:0000313" key="9">
    <source>
        <dbReference type="Proteomes" id="UP000283513"/>
    </source>
</evidence>
<evidence type="ECO:0000256" key="1">
    <source>
        <dbReference type="ARBA" id="ARBA00022448"/>
    </source>
</evidence>
<dbReference type="AlphaFoldDB" id="A0A413Z4V9"/>
<keyword evidence="4" id="KW-0288">FMN</keyword>
<dbReference type="GO" id="GO:0005886">
    <property type="term" value="C:plasma membrane"/>
    <property type="evidence" value="ECO:0007669"/>
    <property type="project" value="InterPro"/>
</dbReference>
<comment type="caution">
    <text evidence="8">The sequence shown here is derived from an EMBL/GenBank/DDBJ whole genome shotgun (WGS) entry which is preliminary data.</text>
</comment>
<name>A0A413Z4V9_9FIRM</name>
<feature type="region of interest" description="Disordered" evidence="6">
    <location>
        <begin position="394"/>
        <end position="462"/>
    </location>
</feature>
<accession>A0A413Z4V9</accession>
<feature type="compositionally biased region" description="Acidic residues" evidence="6">
    <location>
        <begin position="413"/>
        <end position="422"/>
    </location>
</feature>
<evidence type="ECO:0000313" key="8">
    <source>
        <dbReference type="EMBL" id="RHC16425.1"/>
    </source>
</evidence>
<dbReference type="PANTHER" id="PTHR36118">
    <property type="entry name" value="ION-TRANSLOCATING OXIDOREDUCTASE COMPLEX SUBUNIT G"/>
    <property type="match status" value="1"/>
</dbReference>
<evidence type="ECO:0000256" key="4">
    <source>
        <dbReference type="ARBA" id="ARBA00022643"/>
    </source>
</evidence>
<proteinExistence type="predicted"/>
<dbReference type="GO" id="GO:0022900">
    <property type="term" value="P:electron transport chain"/>
    <property type="evidence" value="ECO:0007669"/>
    <property type="project" value="InterPro"/>
</dbReference>
<feature type="domain" description="FMN-binding" evidence="7">
    <location>
        <begin position="90"/>
        <end position="164"/>
    </location>
</feature>